<feature type="compositionally biased region" description="Basic and acidic residues" evidence="11">
    <location>
        <begin position="3435"/>
        <end position="3452"/>
    </location>
</feature>
<feature type="region of interest" description="Disordered" evidence="11">
    <location>
        <begin position="3766"/>
        <end position="3810"/>
    </location>
</feature>
<feature type="compositionally biased region" description="Basic and acidic residues" evidence="11">
    <location>
        <begin position="2766"/>
        <end position="2800"/>
    </location>
</feature>
<dbReference type="Gene3D" id="1.20.58.60">
    <property type="match status" value="1"/>
</dbReference>
<dbReference type="InterPro" id="IPR036872">
    <property type="entry name" value="CH_dom_sf"/>
</dbReference>
<feature type="region of interest" description="Disordered" evidence="11">
    <location>
        <begin position="2766"/>
        <end position="2819"/>
    </location>
</feature>
<feature type="compositionally biased region" description="Basic and acidic residues" evidence="11">
    <location>
        <begin position="3694"/>
        <end position="3713"/>
    </location>
</feature>
<evidence type="ECO:0000256" key="7">
    <source>
        <dbReference type="ARBA" id="ARBA00023136"/>
    </source>
</evidence>
<evidence type="ECO:0000259" key="14">
    <source>
        <dbReference type="PROSITE" id="PS51049"/>
    </source>
</evidence>
<dbReference type="OrthoDB" id="6507313at2759"/>
<feature type="domain" description="KASH" evidence="14">
    <location>
        <begin position="3821"/>
        <end position="3879"/>
    </location>
</feature>
<evidence type="ECO:0000313" key="15">
    <source>
        <dbReference type="EMBL" id="KAF7487602.1"/>
    </source>
</evidence>
<feature type="compositionally biased region" description="Basic and acidic residues" evidence="11">
    <location>
        <begin position="3797"/>
        <end position="3810"/>
    </location>
</feature>
<feature type="region of interest" description="Disordered" evidence="11">
    <location>
        <begin position="3433"/>
        <end position="3466"/>
    </location>
</feature>
<protein>
    <submittedName>
        <fullName evidence="15">Spectrin beta chain, non-erythrocytic 1</fullName>
    </submittedName>
</protein>
<reference evidence="17" key="1">
    <citation type="journal article" date="2020" name="PLoS Negl. Trop. Dis.">
        <title>High-quality nuclear genome for Sarcoptes scabiei-A critical resource for a neglected parasite.</title>
        <authorList>
            <person name="Korhonen P.K."/>
            <person name="Gasser R.B."/>
            <person name="Ma G."/>
            <person name="Wang T."/>
            <person name="Stroehlein A.J."/>
            <person name="Young N.D."/>
            <person name="Ang C.S."/>
            <person name="Fernando D.D."/>
            <person name="Lu H.C."/>
            <person name="Taylor S."/>
            <person name="Reynolds S.L."/>
            <person name="Mofiz E."/>
            <person name="Najaraj S.H."/>
            <person name="Gowda H."/>
            <person name="Madugundu A."/>
            <person name="Renuse S."/>
            <person name="Holt D."/>
            <person name="Pandey A."/>
            <person name="Papenfuss A.T."/>
            <person name="Fischer K."/>
        </authorList>
    </citation>
    <scope>NUCLEOTIDE SEQUENCE [LARGE SCALE GENOMIC DNA]</scope>
</reference>
<feature type="topological domain" description="Perinuclear space" evidence="10">
    <location>
        <begin position="3851"/>
        <end position="3879"/>
    </location>
</feature>
<dbReference type="Pfam" id="PF10541">
    <property type="entry name" value="KASH"/>
    <property type="match status" value="1"/>
</dbReference>
<evidence type="ECO:0000256" key="6">
    <source>
        <dbReference type="ARBA" id="ARBA00023054"/>
    </source>
</evidence>
<evidence type="ECO:0000256" key="8">
    <source>
        <dbReference type="ARBA" id="ARBA00023203"/>
    </source>
</evidence>
<dbReference type="GO" id="GO:0031965">
    <property type="term" value="C:nuclear membrane"/>
    <property type="evidence" value="ECO:0007669"/>
    <property type="project" value="UniProtKB-SubCell"/>
</dbReference>
<keyword evidence="7 10" id="KW-0472">Membrane</keyword>
<reference evidence="15" key="2">
    <citation type="submission" date="2020-01" db="EMBL/GenBank/DDBJ databases">
        <authorList>
            <person name="Korhonen P.K.K."/>
            <person name="Guangxu M.G."/>
            <person name="Wang T.W."/>
            <person name="Stroehlein A.J.S."/>
            <person name="Young N.D."/>
            <person name="Ang C.-S.A."/>
            <person name="Fernando D.W.F."/>
            <person name="Lu H.L."/>
            <person name="Taylor S.T."/>
            <person name="Ehtesham M.E.M."/>
            <person name="Najaraj S.H.N."/>
            <person name="Harsha G.H.G."/>
            <person name="Madugundu A.M."/>
            <person name="Renuse S.R."/>
            <person name="Holt D.H."/>
            <person name="Pandey A.P."/>
            <person name="Papenfuss A.P."/>
            <person name="Gasser R.B.G."/>
            <person name="Fischer K.F."/>
        </authorList>
    </citation>
    <scope>NUCLEOTIDE SEQUENCE</scope>
    <source>
        <strain evidence="15">SSS_KF_BRIS2020</strain>
    </source>
</reference>
<feature type="domain" description="Calponin-homology (CH)" evidence="13">
    <location>
        <begin position="146"/>
        <end position="251"/>
    </location>
</feature>
<comment type="subcellular location">
    <subcellularLocation>
        <location evidence="1">Nucleus membrane</location>
    </subcellularLocation>
</comment>
<dbReference type="Proteomes" id="UP000070412">
    <property type="component" value="Unassembled WGS sequence"/>
</dbReference>
<dbReference type="InterPro" id="IPR001589">
    <property type="entry name" value="Actinin_actin-bd_CS"/>
</dbReference>
<keyword evidence="3 10" id="KW-0812">Transmembrane</keyword>
<feature type="compositionally biased region" description="Basic and acidic residues" evidence="11">
    <location>
        <begin position="2168"/>
        <end position="2180"/>
    </location>
</feature>
<dbReference type="Pfam" id="PF00307">
    <property type="entry name" value="CH"/>
    <property type="match status" value="2"/>
</dbReference>
<dbReference type="EnsemblMetazoa" id="SSS_8676s_mrna">
    <property type="protein sequence ID" value="KAF7487602.1"/>
    <property type="gene ID" value="SSS_8676"/>
</dbReference>
<dbReference type="EMBL" id="WVUK01000066">
    <property type="protein sequence ID" value="KAF7487602.1"/>
    <property type="molecule type" value="Genomic_DNA"/>
</dbReference>
<evidence type="ECO:0000313" key="16">
    <source>
        <dbReference type="EnsemblMetazoa" id="KAF7487602.1"/>
    </source>
</evidence>
<proteinExistence type="inferred from homology"/>
<feature type="compositionally biased region" description="Low complexity" evidence="11">
    <location>
        <begin position="3456"/>
        <end position="3466"/>
    </location>
</feature>
<dbReference type="SUPFAM" id="SSF47576">
    <property type="entry name" value="Calponin-homology domain, CH-domain"/>
    <property type="match status" value="1"/>
</dbReference>
<feature type="compositionally biased region" description="Basic and acidic residues" evidence="11">
    <location>
        <begin position="2697"/>
        <end position="2709"/>
    </location>
</feature>
<dbReference type="InterPro" id="IPR012315">
    <property type="entry name" value="KASH"/>
</dbReference>
<feature type="compositionally biased region" description="Basic residues" evidence="11">
    <location>
        <begin position="2805"/>
        <end position="2818"/>
    </location>
</feature>
<evidence type="ECO:0000256" key="2">
    <source>
        <dbReference type="ARBA" id="ARBA00008619"/>
    </source>
</evidence>
<name>A0A834V7Y9_SARSC</name>
<evidence type="ECO:0000256" key="10">
    <source>
        <dbReference type="PROSITE-ProRule" id="PRU00385"/>
    </source>
</evidence>
<sequence>MSFCDGFVGDNDRFERSKIGKLRGEREMIQAKTYKNWINSILIQGHTAIEDIYNDFTDGEKLTLLLRLLTGEKVGQINKSTSLLHKIANVSQCLQFITDKDIYLESIGPDDIVNGNKTLTLGLIWTLILHFQLAKHLERSGRCDLKQIKESLLLWCQNKIKHIEIIIEIVDFHQSWQNGWAFIALVKSFRPEAIDIEQLKRKENRELLAIAFDTAYHHLLIPKILDVDDVCEAPDENSILTYISYFYNLHARTKNSETSVKRVKYLLNNLEEMDVMKANYIRQSKELIEWIELQSRLFERFATTTANQTLVPRAIANEIDDEKNIQIQMLKFSRYFSDERFEKLQLRNDCETLYFEIVSMQKQAGLRRFFPKQGLRVNDIERSWIRLELFETDHLVKLKTLAHQQESKLRCRRSFEKKSSKIDLYLRTRFDLFGEMFSIETVGDESSISADVEWRSLQMKLLKWKSICLDTIASNRIKTDHLNKLINDQIESESATKEFYSNYRDQVQNKLESIQQLALENLDRIDFCDKIFFNLSKINDIEADLKQTNLKIIGSNHDLLNKFAQSDVQLAIYHQEKLRFHETYLTILNQNYQDCLNEFEFILNSIQGSSLVVIDWLKFQQYRVNYQNTRRGLNECHQSMQRYRCLISNILKYHDFKLGIESLQEFICRSLSILTSDSSKLINESNIHCLQFRNNLTKLETKVMENELYSICSKGYLLINTGESKPEESKLIELINDSIEQIGKEFKRLIVVINERTILLSDCLNLFQLVNELCENEIIIDQLESIDLANYRLVNYDLFRYDLLHLCEIFDRIDNLGINCDRFHYPFYNHPNYSQTLSSSSQYLNYIVYLKNYHLNQIDLQHSHVYLIIEINPILERLKLLKLHHFHSNLSDLIRTKQKHIKQLFHSTKSDFDYGKLRKLLDSRCSNDTVSDDDDLLIENNDDSIDELLSKQSNEIEKIDMIFNLFFESQNLSEKKLQEACRERKETVDYDYLNMKALILSIKQTLRLIRICKDLGHRWPSKEDLIEKSSPKNDDQLVSNESKTTNEISNLIDRNQSATISSEVVVETESSKFLLKDAKNHENDDDEPSESIVNREIDQSNFENFPITLENQNYDANYQNQNERRERRFSLKIRNILGLLQECLHEMSIDSKKTEFQLEFVRQSIKNNVKLIEIEIVENSSEKNKSIVPNCDFSVQKHHPHQPIRSFSSELQHCNQEIYNLQRLSAFKSILEDFDASVVVKLDDLECLKSTANCFSKESLRKDCDTLDTIEILHRIHFDSLVDFKRSFLNDVEDGDCDDEQSFSFTDENKNKNIIKHIEELFVILESYRRTIEISRRLLQTRLKQIQSQTRKKKIDELMQRYQAERLKLQPESESTKSDQFNEAKQIILMDIVEDDFSNLDSDKFTHPQEESFQKLDGKQADIDEIVLSIEVILFDAECSDDDDRVRYLSDHFDQLVQRALDLSGEKRESVVMEIEKFQNDSMKLNQEKLTPENVKISNTLLMNYRSLFPPIKNVSMKRLKLRNFDDNQQAEIQSKSVILHNRLRELKCCLEDFVILLDFDESFLEIHSKISAIIILIKSDDDIGLDRLKTIQLELKHEQSLTRQIRSPNKLIDQKFLQKEIENLENLWFQAYILIRFKILKHRFLSNVVRFERFETYDSNDEVIRLFIDDCHRQSDEIESLILNFGHNEEKDRKILNDTLDNWSILIEKLSSSATRLAMDSRQERDSFVIETYSKQDANNNPLEIEQIEFVGSEIETIKPTTTPYRIVKHRMIKSSLKDDVALMKNEDGYSEEVDELHKTNIPFDSKKSNRMSRNFPSSTTRFSTRKHNEKSDDGDKEIIISYEHLDEDDSKTLNSQSQFNEFKRIDVVYDVENDDSQLFLAQKDLNDNESSENVSVLTETLSDIISRNCFYDSEDVKYVDIVVDLASPRKANIIKHKYLRMKNEKRCLQDDEEDDNGDELKSFEREEIDADQIEVDVVNSKFDSNSTKYIDDDLNRCSFDTENFDNSVLTEGHLPHQNIPSSIDYEMKSDDHLTINDRNDLEIDLLLNLNQSDKTTVTDLKETFQSTNKSKENDFDSEQAILRFNDSSSLNQKLKDNKLQSKKKRNKNRKSKNEEPYQKEDHLGNDFFNIDRIDRSESVDLNHQNLQDSNPNLTKNDFEQNVEENLRKNSSMKHELSRKSKQNNKGGRNEDELLEIEMIEYEESEKPKKSKDHLELRMANDKVQFENLKLHCLESNPSLFEAYDQNEDGKIFKIQLNILKQDNCLEILRHKLQLQEQRFLALKASSLSKKLLRNVEQLQSKDIDIEYPSLSSSKFISRFNYSNDHPHHNIPSPLIFDEKESIFNSLKEADKEIVDRVDYDQHFYDDDDISGLKILTSDEIENLFEHDDDLTNQDRNISNRETIELNKFNPAVSDDWMDYLSTSLIDADQINQDLLKSSSQIYSNDDVNAQNEGLRSQDDVERDLIENQNLETKKLIQIDSLNQSVHTNSMQSERENWEFDDSLNESLASANHGDYIEEISMRESSESFQEDFLIANNQLSNLEQRIEILCLKIEIIQKSLDSTLTETDLTRRKNQSLCINAEKTDLNDENAVNELNYQNPKISELTHNIFKKSETSDKTAVKLTRNLPKESMKLLVESKNSILNSYKINPNEIPSENRLISEAEIEAQTSEKSTILEENEEFLKNSHLNEQKHLEDDGTVHNEERSSDQNPVENRVEIEKFIKDKSKTSAVNDMNEINLGDVKSKQQFVRKTLIDSTNEINETVSHDQSKKYPLLDDDKGKDSDSEEKRKTFDDKTKDVILNSKKKRQKNRKKAMTTKRNDVDIITSISSHINSTEDLEIGIINADVRSSLPKTISSSTELINLNESLANDEIYRKKAVDDCVTPRQPYRFDLFEVNADQNDGDCVTNITQINNSLKSNLASSKSLMNDSDRIICDHVDGDGLNKSELKIDESISQRFSPGYMKSRSSPSEESVKTTLNIENTSNGIQTDLLESNEKLSIVDNRQQSLAQKMSKKSKIRNSKKNQCKYQSLPASKKIIAISSKNNRQENLVSVSDLKSNESNENDHNLDANLEPNVDVFVDPTSRSFDDKNQNIQPDSSSIRDPNGIILAIKIDPNIIGNANNPSNEIILALQKNESCDKKGFDPAISCNLSDETFSELNQNDSMHKSLQARQQNNHNLTSVNVSANLAPVCSSINKDLQNDSREFDDSVVETISNDLAISKDFGVLQINSNQTNHSLFVKSCNNNDVNKTDLMKNQINVQQKINLDQNNLFSFGNDEGTPKGFEIDKKSMIEKKSLDRIKNDEENSLTNHQSSSGKKRLKTESLFNDASESGLSRSIFNANIDSDRDSNSYNQTFDPIIADDNHRLIEKNKDLSEKKFLQNAATKTMATKELDYVNETSGTFIESKQIHSSKSNNRNDQELPETIRFNEFSTGKDRNKNKLNDFNDRSKPIHRSLSSSHSFLEESPQNLITNKATEENLINLDSDSNIFDQHQNNKFQSELSLTDSTPDSDFVNRNQTTISKTDRCPDEKSKLNNGIQRERKKKGTVENRKKAKNFSTVPSCSMNTFGTSIPLGHNDSLRNADENKLFECDFSEESDLVNQSHNLYERSEEAKSKFNDKSNHFVSDDLSFPLIKSSSPPKASFPLNIDLDIEASTKILNRKKRIDIGDRTSKLEIFSDGGKCFNVKNRKPKPNDGKSEKKFEPKMGDFHQGRLLRDRKSLKISFNNARSDINNKLKYNRLQNDSNIEMKSLINEFDAFLHSTSSDCQNENDRGKDGRDGDDDRNNNNNQDQNNPDDRDNNNDDDYHRKDEKNNLLLRLSRLKKILLCSLPFYFLFMFISLVFFLLPKDEFEFDCLRGRSEYAYSLKMMYSNGPPPI</sequence>
<keyword evidence="4" id="KW-0677">Repeat</keyword>
<dbReference type="SUPFAM" id="SSF46966">
    <property type="entry name" value="Spectrin repeat"/>
    <property type="match status" value="1"/>
</dbReference>
<dbReference type="SMART" id="SM00033">
    <property type="entry name" value="CH"/>
    <property type="match status" value="2"/>
</dbReference>
<evidence type="ECO:0000256" key="11">
    <source>
        <dbReference type="SAM" id="MobiDB-lite"/>
    </source>
</evidence>
<evidence type="ECO:0000313" key="17">
    <source>
        <dbReference type="Proteomes" id="UP000070412"/>
    </source>
</evidence>
<feature type="domain" description="Calponin-homology (CH)" evidence="13">
    <location>
        <begin position="28"/>
        <end position="132"/>
    </location>
</feature>
<organism evidence="15">
    <name type="scientific">Sarcoptes scabiei</name>
    <name type="common">Itch mite</name>
    <name type="synonym">Acarus scabiei</name>
    <dbReference type="NCBI Taxonomy" id="52283"/>
    <lineage>
        <taxon>Eukaryota</taxon>
        <taxon>Metazoa</taxon>
        <taxon>Ecdysozoa</taxon>
        <taxon>Arthropoda</taxon>
        <taxon>Chelicerata</taxon>
        <taxon>Arachnida</taxon>
        <taxon>Acari</taxon>
        <taxon>Acariformes</taxon>
        <taxon>Sarcoptiformes</taxon>
        <taxon>Astigmata</taxon>
        <taxon>Psoroptidia</taxon>
        <taxon>Sarcoptoidea</taxon>
        <taxon>Sarcoptidae</taxon>
        <taxon>Sarcoptinae</taxon>
        <taxon>Sarcoptes</taxon>
    </lineage>
</organism>
<dbReference type="GO" id="GO:0003779">
    <property type="term" value="F:actin binding"/>
    <property type="evidence" value="ECO:0007669"/>
    <property type="project" value="UniProtKB-KW"/>
</dbReference>
<dbReference type="PROSITE" id="PS50021">
    <property type="entry name" value="CH"/>
    <property type="match status" value="2"/>
</dbReference>
<keyword evidence="9" id="KW-0539">Nucleus</keyword>
<keyword evidence="6" id="KW-0175">Coiled coil</keyword>
<feature type="region of interest" description="Disordered" evidence="11">
    <location>
        <begin position="3688"/>
        <end position="3713"/>
    </location>
</feature>
<evidence type="ECO:0000256" key="12">
    <source>
        <dbReference type="SAM" id="Phobius"/>
    </source>
</evidence>
<dbReference type="Gene3D" id="1.10.418.10">
    <property type="entry name" value="Calponin-like domain"/>
    <property type="match status" value="2"/>
</dbReference>
<evidence type="ECO:0000259" key="13">
    <source>
        <dbReference type="PROSITE" id="PS50021"/>
    </source>
</evidence>
<accession>A0A834V7Y9</accession>
<feature type="compositionally biased region" description="Polar residues" evidence="11">
    <location>
        <begin position="1813"/>
        <end position="1824"/>
    </location>
</feature>
<feature type="transmembrane region" description="Helical" evidence="12">
    <location>
        <begin position="3832"/>
        <end position="3849"/>
    </location>
</feature>
<dbReference type="InterPro" id="IPR001715">
    <property type="entry name" value="CH_dom"/>
</dbReference>
<evidence type="ECO:0000256" key="3">
    <source>
        <dbReference type="ARBA" id="ARBA00022692"/>
    </source>
</evidence>
<feature type="compositionally biased region" description="Basic and acidic residues" evidence="11">
    <location>
        <begin position="3772"/>
        <end position="3787"/>
    </location>
</feature>
<keyword evidence="5 12" id="KW-1133">Transmembrane helix</keyword>
<feature type="region of interest" description="Disordered" evidence="11">
    <location>
        <begin position="3300"/>
        <end position="3326"/>
    </location>
</feature>
<feature type="region of interest" description="Disordered" evidence="11">
    <location>
        <begin position="2168"/>
        <end position="2193"/>
    </location>
</feature>
<evidence type="ECO:0000256" key="1">
    <source>
        <dbReference type="ARBA" id="ARBA00004126"/>
    </source>
</evidence>
<dbReference type="PROSITE" id="PS00019">
    <property type="entry name" value="ACTININ_1"/>
    <property type="match status" value="1"/>
</dbReference>
<dbReference type="PANTHER" id="PTHR11915">
    <property type="entry name" value="SPECTRIN/FILAMIN RELATED CYTOSKELETAL PROTEIN"/>
    <property type="match status" value="1"/>
</dbReference>
<evidence type="ECO:0000256" key="5">
    <source>
        <dbReference type="ARBA" id="ARBA00022989"/>
    </source>
</evidence>
<evidence type="ECO:0000256" key="9">
    <source>
        <dbReference type="ARBA" id="ARBA00023242"/>
    </source>
</evidence>
<feature type="region of interest" description="Disordered" evidence="11">
    <location>
        <begin position="1804"/>
        <end position="1834"/>
    </location>
</feature>
<feature type="topological domain" description="Cytoplasmic" evidence="10">
    <location>
        <begin position="1"/>
        <end position="3829"/>
    </location>
</feature>
<feature type="region of interest" description="Disordered" evidence="11">
    <location>
        <begin position="2697"/>
        <end position="2717"/>
    </location>
</feature>
<dbReference type="PROSITE" id="PS51049">
    <property type="entry name" value="KASH"/>
    <property type="match status" value="1"/>
</dbReference>
<gene>
    <name evidence="15" type="ORF">SSS_8676</name>
</gene>
<evidence type="ECO:0000256" key="4">
    <source>
        <dbReference type="ARBA" id="ARBA00022737"/>
    </source>
</evidence>
<reference evidence="16" key="3">
    <citation type="submission" date="2022-06" db="UniProtKB">
        <authorList>
            <consortium name="EnsemblMetazoa"/>
        </authorList>
    </citation>
    <scope>IDENTIFICATION</scope>
</reference>
<feature type="compositionally biased region" description="Basic residues" evidence="11">
    <location>
        <begin position="2102"/>
        <end position="2112"/>
    </location>
</feature>
<keyword evidence="8" id="KW-0009">Actin-binding</keyword>
<comment type="similarity">
    <text evidence="2">Belongs to the nesprin family.</text>
</comment>
<keyword evidence="17" id="KW-1185">Reference proteome</keyword>
<feature type="region of interest" description="Disordered" evidence="11">
    <location>
        <begin position="2088"/>
        <end position="2128"/>
    </location>
</feature>
<feature type="compositionally biased region" description="Basic and acidic residues" evidence="11">
    <location>
        <begin position="2113"/>
        <end position="2128"/>
    </location>
</feature>